<dbReference type="Proteomes" id="UP000692954">
    <property type="component" value="Unassembled WGS sequence"/>
</dbReference>
<keyword evidence="2" id="KW-1185">Reference proteome</keyword>
<comment type="caution">
    <text evidence="1">The sequence shown here is derived from an EMBL/GenBank/DDBJ whole genome shotgun (WGS) entry which is preliminary data.</text>
</comment>
<organism evidence="1 2">
    <name type="scientific">Paramecium sonneborni</name>
    <dbReference type="NCBI Taxonomy" id="65129"/>
    <lineage>
        <taxon>Eukaryota</taxon>
        <taxon>Sar</taxon>
        <taxon>Alveolata</taxon>
        <taxon>Ciliophora</taxon>
        <taxon>Intramacronucleata</taxon>
        <taxon>Oligohymenophorea</taxon>
        <taxon>Peniculida</taxon>
        <taxon>Parameciidae</taxon>
        <taxon>Paramecium</taxon>
    </lineage>
</organism>
<dbReference type="PANTHER" id="PTHR12459">
    <property type="entry name" value="TRANSMEMBRANE PROTEIN 135-RELATED"/>
    <property type="match status" value="1"/>
</dbReference>
<proteinExistence type="predicted"/>
<evidence type="ECO:0000313" key="1">
    <source>
        <dbReference type="EMBL" id="CAD8094958.1"/>
    </source>
</evidence>
<reference evidence="1" key="1">
    <citation type="submission" date="2021-01" db="EMBL/GenBank/DDBJ databases">
        <authorList>
            <consortium name="Genoscope - CEA"/>
            <person name="William W."/>
        </authorList>
    </citation>
    <scope>NUCLEOTIDE SEQUENCE</scope>
</reference>
<gene>
    <name evidence="1" type="ORF">PSON_ATCC_30995.1.T0630152</name>
</gene>
<evidence type="ECO:0008006" key="3">
    <source>
        <dbReference type="Google" id="ProtNLM"/>
    </source>
</evidence>
<evidence type="ECO:0000313" key="2">
    <source>
        <dbReference type="Proteomes" id="UP000692954"/>
    </source>
</evidence>
<dbReference type="OrthoDB" id="287904at2759"/>
<protein>
    <recommendedName>
        <fullName evidence="3">Transmembrane protein</fullName>
    </recommendedName>
</protein>
<name>A0A8S1NR07_9CILI</name>
<accession>A0A8S1NR07</accession>
<dbReference type="AlphaFoldDB" id="A0A8S1NR07"/>
<dbReference type="PANTHER" id="PTHR12459:SF15">
    <property type="entry name" value="TRANSMEMBRANE PROTEIN 135"/>
    <property type="match status" value="1"/>
</dbReference>
<sequence>MTQGKVLECHLQHPGLGCISFALLKFLLTGKRFSIFFIPMHFIPILIFKRKELRSNPFNTLKKASQNCLKSLLFLSSMVGIIRLTICSLKKLQRPLGGIDGLIIGTLSGTSIILESDGRGFEMTLQLFPRFCEAVYNHFHKKFPKLQMKNFELLLFSMLIGLIHYCYQHNNLVIKSTYLALFKYFWGKN</sequence>
<dbReference type="InterPro" id="IPR026749">
    <property type="entry name" value="Tmem135"/>
</dbReference>
<dbReference type="EMBL" id="CAJJDN010000063">
    <property type="protein sequence ID" value="CAD8094958.1"/>
    <property type="molecule type" value="Genomic_DNA"/>
</dbReference>